<gene>
    <name evidence="9" type="primary">zgc:152986</name>
    <name evidence="8" type="ORF">SMAX5B_014282</name>
</gene>
<dbReference type="STRING" id="52904.ENSSMAP00000005482"/>
<evidence type="ECO:0000259" key="7">
    <source>
        <dbReference type="PROSITE" id="PS50076"/>
    </source>
</evidence>
<dbReference type="GO" id="GO:0051087">
    <property type="term" value="F:protein-folding chaperone binding"/>
    <property type="evidence" value="ECO:0007669"/>
    <property type="project" value="TreeGrafter"/>
</dbReference>
<reference evidence="9" key="4">
    <citation type="submission" date="2025-05" db="UniProtKB">
        <authorList>
            <consortium name="Ensembl"/>
        </authorList>
    </citation>
    <scope>IDENTIFICATION</scope>
</reference>
<comment type="subunit">
    <text evidence="5">Interacts with HSPA5/BiP; interaction is direct. Interacts with ERN1/IRE1 (via the luminal region). Interacts with DERL1.</text>
</comment>
<reference evidence="8 10" key="1">
    <citation type="submission" date="2017-12" db="EMBL/GenBank/DDBJ databases">
        <title>Integrating genomic resources of turbot (Scophthalmus maximus) in depth evaluation of genetic and physical mapping variation across individuals.</title>
        <authorList>
            <person name="Martinez P."/>
        </authorList>
    </citation>
    <scope>NUCLEOTIDE SEQUENCE [LARGE SCALE GENOMIC DNA]</scope>
</reference>
<dbReference type="GO" id="GO:0005783">
    <property type="term" value="C:endoplasmic reticulum"/>
    <property type="evidence" value="ECO:0007669"/>
    <property type="project" value="TreeGrafter"/>
</dbReference>
<evidence type="ECO:0000256" key="1">
    <source>
        <dbReference type="ARBA" id="ARBA00023186"/>
    </source>
</evidence>
<dbReference type="Gene3D" id="1.10.287.110">
    <property type="entry name" value="DnaJ domain"/>
    <property type="match status" value="1"/>
</dbReference>
<dbReference type="Bgee" id="ENSSMAG00000003382">
    <property type="expression patterns" value="Expressed in pharyngeal gill and 6 other cell types or tissues"/>
</dbReference>
<dbReference type="EMBL" id="CP026248">
    <property type="protein sequence ID" value="AWP02980.1"/>
    <property type="molecule type" value="Genomic_DNA"/>
</dbReference>
<dbReference type="InterPro" id="IPR001623">
    <property type="entry name" value="DnaJ_domain"/>
</dbReference>
<feature type="signal peptide" evidence="6">
    <location>
        <begin position="1"/>
        <end position="29"/>
    </location>
</feature>
<dbReference type="AlphaFoldDB" id="A0A2U9BGQ7"/>
<reference evidence="9" key="2">
    <citation type="submission" date="2020-05" db="EMBL/GenBank/DDBJ databases">
        <authorList>
            <person name="Moser M."/>
        </authorList>
    </citation>
    <scope>NUCLEOTIDE SEQUENCE [LARGE SCALE GENOMIC DNA]</scope>
</reference>
<evidence type="ECO:0000313" key="9">
    <source>
        <dbReference type="Ensembl" id="ENSSMAP00000005482.2"/>
    </source>
</evidence>
<accession>A0A2U9BGQ7</accession>
<dbReference type="PRINTS" id="PR00625">
    <property type="entry name" value="JDOMAIN"/>
</dbReference>
<dbReference type="CDD" id="cd06257">
    <property type="entry name" value="DnaJ"/>
    <property type="match status" value="1"/>
</dbReference>
<name>A0A2U9BGQ7_SCOMX</name>
<feature type="chain" id="PRO_5044581912" description="DnaJ homolog subfamily B member 9" evidence="6">
    <location>
        <begin position="30"/>
        <end position="181"/>
    </location>
</feature>
<evidence type="ECO:0000256" key="2">
    <source>
        <dbReference type="ARBA" id="ARBA00040158"/>
    </source>
</evidence>
<feature type="domain" description="J" evidence="7">
    <location>
        <begin position="35"/>
        <end position="99"/>
    </location>
</feature>
<dbReference type="Proteomes" id="UP000246464">
    <property type="component" value="Chromosome 6"/>
</dbReference>
<dbReference type="PANTHER" id="PTHR44360">
    <property type="entry name" value="DNAJ HOMOLOG SUBFAMILY B MEMBER 9"/>
    <property type="match status" value="1"/>
</dbReference>
<dbReference type="SMART" id="SM00271">
    <property type="entry name" value="DnaJ"/>
    <property type="match status" value="1"/>
</dbReference>
<evidence type="ECO:0000256" key="5">
    <source>
        <dbReference type="ARBA" id="ARBA00046365"/>
    </source>
</evidence>
<keyword evidence="1" id="KW-0143">Chaperone</keyword>
<evidence type="ECO:0000256" key="4">
    <source>
        <dbReference type="ARBA" id="ARBA00045428"/>
    </source>
</evidence>
<protein>
    <recommendedName>
        <fullName evidence="2">DnaJ homolog subfamily B member 9</fullName>
    </recommendedName>
    <alternativeName>
        <fullName evidence="3">Endoplasmic reticulum DNA J domain-containing protein 4</fullName>
    </alternativeName>
</protein>
<keyword evidence="10" id="KW-1185">Reference proteome</keyword>
<keyword evidence="6" id="KW-0732">Signal</keyword>
<dbReference type="GO" id="GO:0051787">
    <property type="term" value="F:misfolded protein binding"/>
    <property type="evidence" value="ECO:0007669"/>
    <property type="project" value="TreeGrafter"/>
</dbReference>
<dbReference type="PANTHER" id="PTHR44360:SF1">
    <property type="entry name" value="DNAJ HOMOLOG SUBFAMILY B MEMBER 9"/>
    <property type="match status" value="1"/>
</dbReference>
<dbReference type="PROSITE" id="PS50076">
    <property type="entry name" value="DNAJ_2"/>
    <property type="match status" value="1"/>
</dbReference>
<dbReference type="Proteomes" id="UP000694558">
    <property type="component" value="Chromosome 6"/>
</dbReference>
<dbReference type="Pfam" id="PF00226">
    <property type="entry name" value="DnaJ"/>
    <property type="match status" value="1"/>
</dbReference>
<comment type="function">
    <text evidence="4">Co-chaperone for Hsp70 protein HSPA5/BiP that acts as a key repressor of the ERN1/IRE1-mediated unfolded protein response (UPR). J domain-containing co-chaperones stimulate the ATPase activity of Hsp70 proteins and are required for efficient substrate recognition by Hsp70 proteins. In the unstressed endoplasmic reticulum, interacts with the luminal region of ERN1/IRE1 and selectively recruits HSPA5/BiP: HSPA5/BiP disrupts the dimerization of the active ERN1/IRE1 luminal region, thereby inactivating ERN1/IRE1. Also involved in endoplasmic reticulum-associated degradation (ERAD) of misfolded proteins. Required for survival of B-cell progenitors and normal antibody production.</text>
</comment>
<dbReference type="InterPro" id="IPR051948">
    <property type="entry name" value="Hsp70_co-chaperone_J-domain"/>
</dbReference>
<evidence type="ECO:0000313" key="8">
    <source>
        <dbReference type="EMBL" id="AWP02980.1"/>
    </source>
</evidence>
<reference evidence="9" key="3">
    <citation type="submission" date="2023-05" db="EMBL/GenBank/DDBJ databases">
        <title>High-quality long-read genome of Scophthalmus maximus.</title>
        <authorList>
            <person name="Lien S."/>
            <person name="Martinez P."/>
        </authorList>
    </citation>
    <scope>NUCLEOTIDE SEQUENCE [LARGE SCALE GENOMIC DNA]</scope>
</reference>
<evidence type="ECO:0000256" key="3">
    <source>
        <dbReference type="ARBA" id="ARBA00041533"/>
    </source>
</evidence>
<sequence length="181" mass="20742">MAPRGVSHRLRACVVLLLCLSEALPPAAASDPSRNFYDTLRVEPTATGGQIKKAFRRLAVKYHPDKSRSADAEKTFREMAEAYRVLSNEEKRRLYDSVGHEAFLKNQGFVDAEEYTSSHFSFPDFFHDFNDSPFGEEPHFTWSFPPDWEDEDGPQEPYGFEGPGFSFYFGDGDEIEDEYPY</sequence>
<dbReference type="GeneTree" id="ENSGT00940000170598"/>
<dbReference type="InterPro" id="IPR036869">
    <property type="entry name" value="J_dom_sf"/>
</dbReference>
<organism evidence="8 10">
    <name type="scientific">Scophthalmus maximus</name>
    <name type="common">Turbot</name>
    <name type="synonym">Psetta maxima</name>
    <dbReference type="NCBI Taxonomy" id="52904"/>
    <lineage>
        <taxon>Eukaryota</taxon>
        <taxon>Metazoa</taxon>
        <taxon>Chordata</taxon>
        <taxon>Craniata</taxon>
        <taxon>Vertebrata</taxon>
        <taxon>Euteleostomi</taxon>
        <taxon>Actinopterygii</taxon>
        <taxon>Neopterygii</taxon>
        <taxon>Teleostei</taxon>
        <taxon>Neoteleostei</taxon>
        <taxon>Acanthomorphata</taxon>
        <taxon>Carangaria</taxon>
        <taxon>Pleuronectiformes</taxon>
        <taxon>Pleuronectoidei</taxon>
        <taxon>Scophthalmidae</taxon>
        <taxon>Scophthalmus</taxon>
    </lineage>
</organism>
<evidence type="ECO:0000256" key="6">
    <source>
        <dbReference type="SAM" id="SignalP"/>
    </source>
</evidence>
<evidence type="ECO:0000313" key="10">
    <source>
        <dbReference type="Proteomes" id="UP000246464"/>
    </source>
</evidence>
<proteinExistence type="predicted"/>
<dbReference type="Ensembl" id="ENSSMAT00000005558.2">
    <property type="protein sequence ID" value="ENSSMAP00000005482.2"/>
    <property type="gene ID" value="ENSSMAG00000003382.2"/>
</dbReference>
<dbReference type="GO" id="GO:0036503">
    <property type="term" value="P:ERAD pathway"/>
    <property type="evidence" value="ECO:0007669"/>
    <property type="project" value="TreeGrafter"/>
</dbReference>
<dbReference type="SUPFAM" id="SSF46565">
    <property type="entry name" value="Chaperone J-domain"/>
    <property type="match status" value="1"/>
</dbReference>